<evidence type="ECO:0000313" key="2">
    <source>
        <dbReference type="Proteomes" id="UP000641954"/>
    </source>
</evidence>
<comment type="caution">
    <text evidence="1">The sequence shown here is derived from an EMBL/GenBank/DDBJ whole genome shotgun (WGS) entry which is preliminary data.</text>
</comment>
<sequence length="105" mass="11869">MGLFDFLAKPSRVSKTLKDIDWIESQTGRYFSAPLEQVQAEHKEIVTMAKEAQVRGKLAGEIYRGLGDIESAKLAANTEGIKALEQVQQRRRGYRSMRGRLIKDS</sequence>
<keyword evidence="2" id="KW-1185">Reference proteome</keyword>
<gene>
    <name evidence="1" type="ORF">H6G72_10575</name>
</gene>
<organism evidence="1 2">
    <name type="scientific">Planktothricoides raciborskii FACHB-1370</name>
    <dbReference type="NCBI Taxonomy" id="2949576"/>
    <lineage>
        <taxon>Bacteria</taxon>
        <taxon>Bacillati</taxon>
        <taxon>Cyanobacteriota</taxon>
        <taxon>Cyanophyceae</taxon>
        <taxon>Oscillatoriophycideae</taxon>
        <taxon>Oscillatoriales</taxon>
        <taxon>Oscillatoriaceae</taxon>
        <taxon>Planktothricoides</taxon>
    </lineage>
</organism>
<evidence type="ECO:0000313" key="1">
    <source>
        <dbReference type="EMBL" id="MBD2544280.1"/>
    </source>
</evidence>
<dbReference type="EMBL" id="JACJSK010000011">
    <property type="protein sequence ID" value="MBD2544280.1"/>
    <property type="molecule type" value="Genomic_DNA"/>
</dbReference>
<protein>
    <submittedName>
        <fullName evidence="1">Uncharacterized protein</fullName>
    </submittedName>
</protein>
<accession>A0ABR8ECQ0</accession>
<proteinExistence type="predicted"/>
<name>A0ABR8ECQ0_9CYAN</name>
<dbReference type="Proteomes" id="UP000641954">
    <property type="component" value="Unassembled WGS sequence"/>
</dbReference>
<reference evidence="1 2" key="1">
    <citation type="journal article" date="2020" name="ISME J.">
        <title>Comparative genomics reveals insights into cyanobacterial evolution and habitat adaptation.</title>
        <authorList>
            <person name="Chen M.Y."/>
            <person name="Teng W.K."/>
            <person name="Zhao L."/>
            <person name="Hu C.X."/>
            <person name="Zhou Y.K."/>
            <person name="Han B.P."/>
            <person name="Song L.R."/>
            <person name="Shu W.S."/>
        </authorList>
    </citation>
    <scope>NUCLEOTIDE SEQUENCE [LARGE SCALE GENOMIC DNA]</scope>
    <source>
        <strain evidence="1 2">FACHB-1370</strain>
    </source>
</reference>
<dbReference type="RefSeq" id="WP_190878186.1">
    <property type="nucleotide sequence ID" value="NZ_JACJSK010000011.1"/>
</dbReference>